<dbReference type="PANTHER" id="PTHR43433:SF5">
    <property type="entry name" value="AB HYDROLASE-1 DOMAIN-CONTAINING PROTEIN"/>
    <property type="match status" value="1"/>
</dbReference>
<gene>
    <name evidence="2" type="ORF">SAMN05444583_12037</name>
</gene>
<dbReference type="SUPFAM" id="SSF53474">
    <property type="entry name" value="alpha/beta-Hydrolases"/>
    <property type="match status" value="1"/>
</dbReference>
<dbReference type="PANTHER" id="PTHR43433">
    <property type="entry name" value="HYDROLASE, ALPHA/BETA FOLD FAMILY PROTEIN"/>
    <property type="match status" value="1"/>
</dbReference>
<dbReference type="AlphaFoldDB" id="A0A1H7V2E5"/>
<feature type="domain" description="AB hydrolase-1" evidence="1">
    <location>
        <begin position="39"/>
        <end position="268"/>
    </location>
</feature>
<evidence type="ECO:0000259" key="1">
    <source>
        <dbReference type="Pfam" id="PF00561"/>
    </source>
</evidence>
<dbReference type="PRINTS" id="PR00111">
    <property type="entry name" value="ABHYDROLASE"/>
</dbReference>
<dbReference type="Gene3D" id="3.40.50.1820">
    <property type="entry name" value="alpha/beta hydrolase"/>
    <property type="match status" value="1"/>
</dbReference>
<dbReference type="Proteomes" id="UP000198677">
    <property type="component" value="Unassembled WGS sequence"/>
</dbReference>
<dbReference type="InterPro" id="IPR000073">
    <property type="entry name" value="AB_hydrolase_1"/>
</dbReference>
<proteinExistence type="predicted"/>
<dbReference type="GO" id="GO:0004806">
    <property type="term" value="F:triacylglycerol lipase activity"/>
    <property type="evidence" value="ECO:0007669"/>
    <property type="project" value="TreeGrafter"/>
</dbReference>
<evidence type="ECO:0000313" key="3">
    <source>
        <dbReference type="Proteomes" id="UP000198677"/>
    </source>
</evidence>
<reference evidence="3" key="1">
    <citation type="submission" date="2016-10" db="EMBL/GenBank/DDBJ databases">
        <authorList>
            <person name="Varghese N."/>
            <person name="Submissions S."/>
        </authorList>
    </citation>
    <scope>NUCLEOTIDE SEQUENCE [LARGE SCALE GENOMIC DNA]</scope>
    <source>
        <strain evidence="3">DSM 44675</strain>
    </source>
</reference>
<dbReference type="OrthoDB" id="8957634at2"/>
<accession>A0A1H7V2E5</accession>
<evidence type="ECO:0000313" key="2">
    <source>
        <dbReference type="EMBL" id="SEM02877.1"/>
    </source>
</evidence>
<protein>
    <submittedName>
        <fullName evidence="2">Pimeloyl-ACP methyl ester carboxylesterase</fullName>
    </submittedName>
</protein>
<name>A0A1H7V2E5_9NOCA</name>
<dbReference type="Pfam" id="PF00561">
    <property type="entry name" value="Abhydrolase_1"/>
    <property type="match status" value="1"/>
</dbReference>
<dbReference type="RefSeq" id="WP_072753245.1">
    <property type="nucleotide sequence ID" value="NZ_FOAW01000020.1"/>
</dbReference>
<dbReference type="GO" id="GO:0046503">
    <property type="term" value="P:glycerolipid catabolic process"/>
    <property type="evidence" value="ECO:0007669"/>
    <property type="project" value="TreeGrafter"/>
</dbReference>
<dbReference type="InterPro" id="IPR050471">
    <property type="entry name" value="AB_hydrolase"/>
</dbReference>
<dbReference type="InterPro" id="IPR029058">
    <property type="entry name" value="AB_hydrolase_fold"/>
</dbReference>
<dbReference type="EMBL" id="FOAW01000020">
    <property type="protein sequence ID" value="SEM02877.1"/>
    <property type="molecule type" value="Genomic_DNA"/>
</dbReference>
<sequence>MPVHVERSPEHLVTVGDVDLCVTTFGDRRQPPVLLPCTSRLFWEDRFCDRLAVAGRFVLRYDIRDTGRSTAYATGSPGYSLRDLVSDIIGLMDVFELPRAQLVGFSVAGWICQLAALDHPDRVSALTLINTRPTSPGPADSDLPEHSERVMEFFAEARDPDWSDRAAVIDYGVELARIRAGAHGFDEQESRQQTTRMVDRTTNMASSMRNLASVDAGDRWRERLGDIAVPTLVVHGTDDPFFPYGNGQAMAREIPGADLLSLNGIGHELPATAWEQLLPAMLVLQPESMIDEGIGRQAGGGAATA</sequence>
<keyword evidence="3" id="KW-1185">Reference proteome</keyword>
<organism evidence="2 3">
    <name type="scientific">Rhodococcus maanshanensis</name>
    <dbReference type="NCBI Taxonomy" id="183556"/>
    <lineage>
        <taxon>Bacteria</taxon>
        <taxon>Bacillati</taxon>
        <taxon>Actinomycetota</taxon>
        <taxon>Actinomycetes</taxon>
        <taxon>Mycobacteriales</taxon>
        <taxon>Nocardiaceae</taxon>
        <taxon>Rhodococcus</taxon>
    </lineage>
</organism>